<evidence type="ECO:0000313" key="1">
    <source>
        <dbReference type="EMBL" id="WAR28027.1"/>
    </source>
</evidence>
<dbReference type="Proteomes" id="UP001164746">
    <property type="component" value="Chromosome 15"/>
</dbReference>
<gene>
    <name evidence="1" type="ORF">MAR_013731</name>
</gene>
<accession>A0ABY7G0Q8</accession>
<dbReference type="EMBL" id="CP111026">
    <property type="protein sequence ID" value="WAR28027.1"/>
    <property type="molecule type" value="Genomic_DNA"/>
</dbReference>
<keyword evidence="2" id="KW-1185">Reference proteome</keyword>
<proteinExistence type="predicted"/>
<protein>
    <submittedName>
        <fullName evidence="1">Uncharacterized protein</fullName>
    </submittedName>
</protein>
<sequence>MTTTGNEYHLPAATLEHLVANLEAMYSTVIEQQYLRLLSEVLLAPMARCNDCLQPRRVRAMETDDQSVGVSLTQLIITVVYPLMPSQEDFKFGTSKKDFMNKDAGSGGQYYYYCNIPHHRRIRLCTLRAEWTVVVSNPVQPLGLGLRVDEHRNLWNVWACIAHWFHVVPDGFPEFITYELELTLPVPPAPIFKESAGFWKFLVFKYFFCKKEKIARQVARSMSGIVDIIGLPCVEMWTLFGYQTMSGNVDPVWLSDHTMSGNVDDVWLSDHVWKCGPCLDIRACVLIWTLFGYQTMSGNEEDVWLSDHTMSGNVDPVWISEHSLTITIDSPPFPLPVPLGVIHHCSYVCSPPPLPLCLAIVHHSPFIMQSSTSVIACTFCSHPPVPLPSSTSSIASTSWSSPPLPICLAIVHHSPFIMQSSTIAPVLPLSTIPPSSCSPPPLPLCLAIVHHSPFIMQSSTIAHMSCSGPTLSLYLGSSTSSIASTSWSSPPLPICLAIVHHSPFIMQSSTIAPVLPLSTIPPSSCSPPPLPLCLAIVHHSPFIVQSSTSVIAYTFCSHPPVPLPVPLGVVHHCPYVLQWSYIVPLSWSSPPLPLCLAIVHHSPFIMQSSTSVIAYTFCSHPPVPLPVPLGVVHHCPYVLQWSYIVPLSWSSPPLPLCLAIVHHSPFIMQSSTSVIAYTFCSHPPVPLPVPLGVVHHCPYVLQWSYIVPLSWSSPPLPLCLAIVHHSPFIMQSSTSVIAFGFEWIVSAFLRKFLI</sequence>
<name>A0ABY7G0Q8_MYAAR</name>
<evidence type="ECO:0000313" key="2">
    <source>
        <dbReference type="Proteomes" id="UP001164746"/>
    </source>
</evidence>
<reference evidence="1" key="1">
    <citation type="submission" date="2022-11" db="EMBL/GenBank/DDBJ databases">
        <title>Centuries of genome instability and evolution in soft-shell clam transmissible cancer (bioRxiv).</title>
        <authorList>
            <person name="Hart S.F.M."/>
            <person name="Yonemitsu M.A."/>
            <person name="Giersch R.M."/>
            <person name="Beal B.F."/>
            <person name="Arriagada G."/>
            <person name="Davis B.W."/>
            <person name="Ostrander E.A."/>
            <person name="Goff S.P."/>
            <person name="Metzger M.J."/>
        </authorList>
    </citation>
    <scope>NUCLEOTIDE SEQUENCE</scope>
    <source>
        <strain evidence="1">MELC-2E11</strain>
        <tissue evidence="1">Siphon/mantle</tissue>
    </source>
</reference>
<organism evidence="1 2">
    <name type="scientific">Mya arenaria</name>
    <name type="common">Soft-shell clam</name>
    <dbReference type="NCBI Taxonomy" id="6604"/>
    <lineage>
        <taxon>Eukaryota</taxon>
        <taxon>Metazoa</taxon>
        <taxon>Spiralia</taxon>
        <taxon>Lophotrochozoa</taxon>
        <taxon>Mollusca</taxon>
        <taxon>Bivalvia</taxon>
        <taxon>Autobranchia</taxon>
        <taxon>Heteroconchia</taxon>
        <taxon>Euheterodonta</taxon>
        <taxon>Imparidentia</taxon>
        <taxon>Neoheterodontei</taxon>
        <taxon>Myida</taxon>
        <taxon>Myoidea</taxon>
        <taxon>Myidae</taxon>
        <taxon>Mya</taxon>
    </lineage>
</organism>